<evidence type="ECO:0000256" key="5">
    <source>
        <dbReference type="ARBA" id="ARBA00022692"/>
    </source>
</evidence>
<dbReference type="InterPro" id="IPR032974">
    <property type="entry name" value="Polypren_kinase"/>
</dbReference>
<dbReference type="PANTHER" id="PTHR13205:SF15">
    <property type="entry name" value="DOLICHOL KINASE"/>
    <property type="match status" value="1"/>
</dbReference>
<evidence type="ECO:0000313" key="13">
    <source>
        <dbReference type="Proteomes" id="UP000307440"/>
    </source>
</evidence>
<feature type="transmembrane region" description="Helical" evidence="11">
    <location>
        <begin position="413"/>
        <end position="434"/>
    </location>
</feature>
<feature type="transmembrane region" description="Helical" evidence="11">
    <location>
        <begin position="283"/>
        <end position="301"/>
    </location>
</feature>
<reference evidence="12 13" key="1">
    <citation type="journal article" date="2019" name="Nat. Ecol. Evol.">
        <title>Megaphylogeny resolves global patterns of mushroom evolution.</title>
        <authorList>
            <person name="Varga T."/>
            <person name="Krizsan K."/>
            <person name="Foldi C."/>
            <person name="Dima B."/>
            <person name="Sanchez-Garcia M."/>
            <person name="Sanchez-Ramirez S."/>
            <person name="Szollosi G.J."/>
            <person name="Szarkandi J.G."/>
            <person name="Papp V."/>
            <person name="Albert L."/>
            <person name="Andreopoulos W."/>
            <person name="Angelini C."/>
            <person name="Antonin V."/>
            <person name="Barry K.W."/>
            <person name="Bougher N.L."/>
            <person name="Buchanan P."/>
            <person name="Buyck B."/>
            <person name="Bense V."/>
            <person name="Catcheside P."/>
            <person name="Chovatia M."/>
            <person name="Cooper J."/>
            <person name="Damon W."/>
            <person name="Desjardin D."/>
            <person name="Finy P."/>
            <person name="Geml J."/>
            <person name="Haridas S."/>
            <person name="Hughes K."/>
            <person name="Justo A."/>
            <person name="Karasinski D."/>
            <person name="Kautmanova I."/>
            <person name="Kiss B."/>
            <person name="Kocsube S."/>
            <person name="Kotiranta H."/>
            <person name="LaButti K.M."/>
            <person name="Lechner B.E."/>
            <person name="Liimatainen K."/>
            <person name="Lipzen A."/>
            <person name="Lukacs Z."/>
            <person name="Mihaltcheva S."/>
            <person name="Morgado L.N."/>
            <person name="Niskanen T."/>
            <person name="Noordeloos M.E."/>
            <person name="Ohm R.A."/>
            <person name="Ortiz-Santana B."/>
            <person name="Ovrebo C."/>
            <person name="Racz N."/>
            <person name="Riley R."/>
            <person name="Savchenko A."/>
            <person name="Shiryaev A."/>
            <person name="Soop K."/>
            <person name="Spirin V."/>
            <person name="Szebenyi C."/>
            <person name="Tomsovsky M."/>
            <person name="Tulloss R.E."/>
            <person name="Uehling J."/>
            <person name="Grigoriev I.V."/>
            <person name="Vagvolgyi C."/>
            <person name="Papp T."/>
            <person name="Martin F.M."/>
            <person name="Miettinen O."/>
            <person name="Hibbett D.S."/>
            <person name="Nagy L.G."/>
        </authorList>
    </citation>
    <scope>NUCLEOTIDE SEQUENCE [LARGE SCALE GENOMIC DNA]</scope>
    <source>
        <strain evidence="12 13">CBS 121175</strain>
    </source>
</reference>
<feature type="compositionally biased region" description="Polar residues" evidence="10">
    <location>
        <begin position="447"/>
        <end position="461"/>
    </location>
</feature>
<keyword evidence="7" id="KW-0256">Endoplasmic reticulum</keyword>
<dbReference type="Proteomes" id="UP000307440">
    <property type="component" value="Unassembled WGS sequence"/>
</dbReference>
<feature type="transmembrane region" description="Helical" evidence="11">
    <location>
        <begin position="175"/>
        <end position="198"/>
    </location>
</feature>
<feature type="transmembrane region" description="Helical" evidence="11">
    <location>
        <begin position="545"/>
        <end position="569"/>
    </location>
</feature>
<dbReference type="GO" id="GO:0004168">
    <property type="term" value="F:dolichol kinase activity"/>
    <property type="evidence" value="ECO:0007669"/>
    <property type="project" value="UniProtKB-EC"/>
</dbReference>
<dbReference type="STRING" id="230819.A0A5C3L339"/>
<dbReference type="EC" id="2.7.1.108" evidence="3"/>
<evidence type="ECO:0000256" key="10">
    <source>
        <dbReference type="SAM" id="MobiDB-lite"/>
    </source>
</evidence>
<evidence type="ECO:0000256" key="11">
    <source>
        <dbReference type="SAM" id="Phobius"/>
    </source>
</evidence>
<proteinExistence type="inferred from homology"/>
<protein>
    <recommendedName>
        <fullName evidence="3">dolichol kinase</fullName>
        <ecNumber evidence="3">2.7.1.108</ecNumber>
    </recommendedName>
</protein>
<evidence type="ECO:0000256" key="9">
    <source>
        <dbReference type="ARBA" id="ARBA00023136"/>
    </source>
</evidence>
<dbReference type="OrthoDB" id="377083at2759"/>
<comment type="subcellular location">
    <subcellularLocation>
        <location evidence="1">Endoplasmic reticulum membrane</location>
        <topology evidence="1">Multi-pass membrane protein</topology>
    </subcellularLocation>
</comment>
<evidence type="ECO:0000256" key="4">
    <source>
        <dbReference type="ARBA" id="ARBA00022679"/>
    </source>
</evidence>
<comment type="similarity">
    <text evidence="2">Belongs to the polyprenol kinase family.</text>
</comment>
<feature type="compositionally biased region" description="Low complexity" evidence="10">
    <location>
        <begin position="467"/>
        <end position="482"/>
    </location>
</feature>
<evidence type="ECO:0000256" key="6">
    <source>
        <dbReference type="ARBA" id="ARBA00022777"/>
    </source>
</evidence>
<keyword evidence="9 11" id="KW-0472">Membrane</keyword>
<gene>
    <name evidence="12" type="ORF">FA15DRAFT_586886</name>
</gene>
<feature type="region of interest" description="Disordered" evidence="10">
    <location>
        <begin position="50"/>
        <end position="87"/>
    </location>
</feature>
<feature type="transmembrane region" description="Helical" evidence="11">
    <location>
        <begin position="219"/>
        <end position="240"/>
    </location>
</feature>
<keyword evidence="4" id="KW-0808">Transferase</keyword>
<keyword evidence="5 11" id="KW-0812">Transmembrane</keyword>
<keyword evidence="8 11" id="KW-1133">Transmembrane helix</keyword>
<feature type="transmembrane region" description="Helical" evidence="11">
    <location>
        <begin position="252"/>
        <end position="271"/>
    </location>
</feature>
<evidence type="ECO:0000256" key="8">
    <source>
        <dbReference type="ARBA" id="ARBA00022989"/>
    </source>
</evidence>
<accession>A0A5C3L339</accession>
<dbReference type="EMBL" id="ML210167">
    <property type="protein sequence ID" value="TFK27165.1"/>
    <property type="molecule type" value="Genomic_DNA"/>
</dbReference>
<sequence>MARRRCVPPLGPGPRPKLTKSLDIELRAVSVIAALYYVWAHSSISLRQNTSAKTKEHSPNSSNPSYRPGSPRHLDKDPRKTTVPTMTSSKSDFGYIWMSVPKNYRESSDDGIATGLLLGPLISAAVLISAIYTFNDSTNPNLAWLTDPNLLPTESTSVSSALQALVVSRLNLVNLGTFCSMILLAHVCGSWWLEGLYGKTPGNPEGERVSVPRSEGRRLIYFVIFTGIVSLFMVGLKALFQFSGIGIWQDLRMSDAVLAAPFYSLTLYAGLRLAHRGFTVGELSVVCYGGTSVCLEFLNFTRSKILPGTYTRTYRLPTPLLIFQIAMVVGSLLTGFILSPFLVLSRNNAQQPSYRVRSPTQHLKSRRYYALGFYAGSVLLIAGPIGLWARWQLGNRDPWLWAVLYVLEGKNKWSRPLLLGYWALLGSISVAGWGRQLSRSRKHRMRNQPNATAEQSNSPQVQAYDVTTNHSNSSTSEHTGSSAQRIPTPPPSAAMGRSFPTLANIPRPSLPNLPNGSNVSNVASDLLYAADKRVPILGLNARRKFFHGLAVVMFIPGIVFDPAFTHLSFSAAFALFTFTEYVRYFAIYPFGASIHLFLNEFLDHRDSGTAILSHFYLLTGCAGSVWLEDPSKLLQVTGVLTLGVGDAAASIVGRRIGLRKWSPTTNKTIEGSLAFVGSVFGCAWLLRLCGLVEPFSSVRYLVVAIMAALLEALSDQNDNLTLPLYMWSMLVVLGR</sequence>
<evidence type="ECO:0000313" key="12">
    <source>
        <dbReference type="EMBL" id="TFK27165.1"/>
    </source>
</evidence>
<name>A0A5C3L339_COPMA</name>
<feature type="transmembrane region" description="Helical" evidence="11">
    <location>
        <begin position="321"/>
        <end position="347"/>
    </location>
</feature>
<evidence type="ECO:0000256" key="3">
    <source>
        <dbReference type="ARBA" id="ARBA00012132"/>
    </source>
</evidence>
<dbReference type="PANTHER" id="PTHR13205">
    <property type="entry name" value="TRANSMEMBRANE PROTEIN 15-RELATED"/>
    <property type="match status" value="1"/>
</dbReference>
<feature type="transmembrane region" description="Helical" evidence="11">
    <location>
        <begin position="368"/>
        <end position="393"/>
    </location>
</feature>
<dbReference type="GO" id="GO:0043048">
    <property type="term" value="P:dolichyl monophosphate biosynthetic process"/>
    <property type="evidence" value="ECO:0007669"/>
    <property type="project" value="TreeGrafter"/>
</dbReference>
<dbReference type="AlphaFoldDB" id="A0A5C3L339"/>
<feature type="region of interest" description="Disordered" evidence="10">
    <location>
        <begin position="440"/>
        <end position="490"/>
    </location>
</feature>
<evidence type="ECO:0000256" key="7">
    <source>
        <dbReference type="ARBA" id="ARBA00022824"/>
    </source>
</evidence>
<dbReference type="GO" id="GO:0005789">
    <property type="term" value="C:endoplasmic reticulum membrane"/>
    <property type="evidence" value="ECO:0007669"/>
    <property type="project" value="UniProtKB-SubCell"/>
</dbReference>
<organism evidence="12 13">
    <name type="scientific">Coprinopsis marcescibilis</name>
    <name type="common">Agaric fungus</name>
    <name type="synonym">Psathyrella marcescibilis</name>
    <dbReference type="NCBI Taxonomy" id="230819"/>
    <lineage>
        <taxon>Eukaryota</taxon>
        <taxon>Fungi</taxon>
        <taxon>Dikarya</taxon>
        <taxon>Basidiomycota</taxon>
        <taxon>Agaricomycotina</taxon>
        <taxon>Agaricomycetes</taxon>
        <taxon>Agaricomycetidae</taxon>
        <taxon>Agaricales</taxon>
        <taxon>Agaricineae</taxon>
        <taxon>Psathyrellaceae</taxon>
        <taxon>Coprinopsis</taxon>
    </lineage>
</organism>
<feature type="transmembrane region" description="Helical" evidence="11">
    <location>
        <begin position="112"/>
        <end position="134"/>
    </location>
</feature>
<evidence type="ECO:0000256" key="1">
    <source>
        <dbReference type="ARBA" id="ARBA00004477"/>
    </source>
</evidence>
<keyword evidence="13" id="KW-1185">Reference proteome</keyword>
<evidence type="ECO:0000256" key="2">
    <source>
        <dbReference type="ARBA" id="ARBA00010794"/>
    </source>
</evidence>
<keyword evidence="6 12" id="KW-0418">Kinase</keyword>